<dbReference type="SUPFAM" id="SSF53098">
    <property type="entry name" value="Ribonuclease H-like"/>
    <property type="match status" value="1"/>
</dbReference>
<protein>
    <recommendedName>
        <fullName evidence="2">Integrase catalytic domain-containing protein</fullName>
    </recommendedName>
</protein>
<dbReference type="InterPro" id="IPR001584">
    <property type="entry name" value="Integrase_cat-core"/>
</dbReference>
<evidence type="ECO:0000259" key="2">
    <source>
        <dbReference type="PROSITE" id="PS50994"/>
    </source>
</evidence>
<dbReference type="InterPro" id="IPR036397">
    <property type="entry name" value="RNaseH_sf"/>
</dbReference>
<proteinExistence type="predicted"/>
<organism evidence="3 4">
    <name type="scientific">Rhizobium herbae</name>
    <dbReference type="NCBI Taxonomy" id="508661"/>
    <lineage>
        <taxon>Bacteria</taxon>
        <taxon>Pseudomonadati</taxon>
        <taxon>Pseudomonadota</taxon>
        <taxon>Alphaproteobacteria</taxon>
        <taxon>Hyphomicrobiales</taxon>
        <taxon>Rhizobiaceae</taxon>
        <taxon>Rhizobium/Agrobacterium group</taxon>
        <taxon>Rhizobium</taxon>
    </lineage>
</organism>
<feature type="domain" description="Integrase catalytic" evidence="2">
    <location>
        <begin position="309"/>
        <end position="519"/>
    </location>
</feature>
<keyword evidence="4" id="KW-1185">Reference proteome</keyword>
<dbReference type="InterPro" id="IPR012337">
    <property type="entry name" value="RNaseH-like_sf"/>
</dbReference>
<reference evidence="3 4" key="1">
    <citation type="submission" date="2021-03" db="EMBL/GenBank/DDBJ databases">
        <title>Genomic Encyclopedia of Type Strains, Phase IV (KMG-IV): sequencing the most valuable type-strain genomes for metagenomic binning, comparative biology and taxonomic classification.</title>
        <authorList>
            <person name="Goeker M."/>
        </authorList>
    </citation>
    <scope>NUCLEOTIDE SEQUENCE [LARGE SCALE GENOMIC DNA]</scope>
    <source>
        <strain evidence="3 4">DSM 26427</strain>
    </source>
</reference>
<dbReference type="EMBL" id="JAGGJV010000001">
    <property type="protein sequence ID" value="MBP1857305.1"/>
    <property type="molecule type" value="Genomic_DNA"/>
</dbReference>
<dbReference type="Gene3D" id="3.30.420.10">
    <property type="entry name" value="Ribonuclease H-like superfamily/Ribonuclease H"/>
    <property type="match status" value="1"/>
</dbReference>
<name>A0ABS4EH88_9HYPH</name>
<dbReference type="RefSeq" id="WP_209847954.1">
    <property type="nucleotide sequence ID" value="NZ_JAGGJV010000001.1"/>
</dbReference>
<evidence type="ECO:0000313" key="3">
    <source>
        <dbReference type="EMBL" id="MBP1857305.1"/>
    </source>
</evidence>
<sequence length="793" mass="88350">MILDLSKGDRLHFVGSGAEVRGEFVVEGEGSADPLELRAVATDNPYKIARIDYAVLQATGGVIRLEREGVVTALITAADIKVLQEPLDASPTPSQLKAWQIRRRDIERAGRLLFYVRCYDNSPTFVSRQTNKLDAFILSRFDKAKEAGWKIAPSASALRKAIAKGLPGRRSLGLYLRKKGSAVSRSKWEKWVYELGQQMVAYYWGDWKVKFIDAHKWFDVRFYQKIDALKAEIEAAGGEFDAALLDDGSYGNLTPTVLPSPGTAKWIEPPVNQTLTNWIYAARSHATVKSKWGIAPANRQLRGRGSSLKAVAPLEVLVLDATVGDIWAVEEVQIDGSVKIVLKRPYIVWAMDLYSRMVLGMVMTFEPPSVATLMACLREVMKPNVELIQRFGEAKGATDGFGLWQWLILDNALENIGVSLQLVGDVVGFQVDYAPIRTPEYKPWIERLIRTMNSHLHSLPGGIPYSPDILRAKKLDPRKGAQLRLKDIRALTDHKIIEYHLDEHDGIGMAPARRWSEGLIEFGRRTIDDARAMNLILGRYKSRTLTASGIEFDGHVFHDQAITTMLLNDLARRNRERGDGDQSATFRVHFFYDPMNVTSISVINEYTKEIVELPNSDEFYAATVVSFAFAAGERAKQALANKVFHSREERARFRAEYERELAAKLATDTHGEGKRTIRTIHGGPVLELQLVPGDRIVDDLIDPSISGMPKARNVPIKMALRSKTGDLIIPKGRKPSTKSKNPAKTAQVKAANDAGKAQVEEPVTASATDTTLSDSNAVDTEAMLDELDRLYNI</sequence>
<gene>
    <name evidence="3" type="ORF">J2Z75_000785</name>
</gene>
<evidence type="ECO:0000313" key="4">
    <source>
        <dbReference type="Proteomes" id="UP000823786"/>
    </source>
</evidence>
<feature type="region of interest" description="Disordered" evidence="1">
    <location>
        <begin position="750"/>
        <end position="769"/>
    </location>
</feature>
<evidence type="ECO:0000256" key="1">
    <source>
        <dbReference type="SAM" id="MobiDB-lite"/>
    </source>
</evidence>
<comment type="caution">
    <text evidence="3">The sequence shown here is derived from an EMBL/GenBank/DDBJ whole genome shotgun (WGS) entry which is preliminary data.</text>
</comment>
<dbReference type="Proteomes" id="UP000823786">
    <property type="component" value="Unassembled WGS sequence"/>
</dbReference>
<accession>A0ABS4EH88</accession>
<dbReference type="PROSITE" id="PS50994">
    <property type="entry name" value="INTEGRASE"/>
    <property type="match status" value="1"/>
</dbReference>